<protein>
    <recommendedName>
        <fullName evidence="3">Aminoglycoside phosphotransferase domain-containing protein</fullName>
    </recommendedName>
</protein>
<gene>
    <name evidence="1" type="ORF">HDA44_003988</name>
</gene>
<dbReference type="InterPro" id="IPR011009">
    <property type="entry name" value="Kinase-like_dom_sf"/>
</dbReference>
<dbReference type="RefSeq" id="WP_184836547.1">
    <property type="nucleotide sequence ID" value="NZ_BAAAVN010000003.1"/>
</dbReference>
<evidence type="ECO:0000313" key="2">
    <source>
        <dbReference type="Proteomes" id="UP000558997"/>
    </source>
</evidence>
<reference evidence="1 2" key="1">
    <citation type="submission" date="2020-08" db="EMBL/GenBank/DDBJ databases">
        <title>Sequencing the genomes of 1000 actinobacteria strains.</title>
        <authorList>
            <person name="Klenk H.-P."/>
        </authorList>
    </citation>
    <scope>NUCLEOTIDE SEQUENCE [LARGE SCALE GENOMIC DNA]</scope>
    <source>
        <strain evidence="1 2">DSM 17294</strain>
    </source>
</reference>
<accession>A0A841DWM2</accession>
<dbReference type="EMBL" id="JACHNF010000001">
    <property type="protein sequence ID" value="MBB5980647.1"/>
    <property type="molecule type" value="Genomic_DNA"/>
</dbReference>
<organism evidence="1 2">
    <name type="scientific">Kribbella solani</name>
    <dbReference type="NCBI Taxonomy" id="236067"/>
    <lineage>
        <taxon>Bacteria</taxon>
        <taxon>Bacillati</taxon>
        <taxon>Actinomycetota</taxon>
        <taxon>Actinomycetes</taxon>
        <taxon>Propionibacteriales</taxon>
        <taxon>Kribbellaceae</taxon>
        <taxon>Kribbella</taxon>
    </lineage>
</organism>
<dbReference type="AlphaFoldDB" id="A0A841DWM2"/>
<dbReference type="Proteomes" id="UP000558997">
    <property type="component" value="Unassembled WGS sequence"/>
</dbReference>
<proteinExistence type="predicted"/>
<evidence type="ECO:0008006" key="3">
    <source>
        <dbReference type="Google" id="ProtNLM"/>
    </source>
</evidence>
<dbReference type="SUPFAM" id="SSF56112">
    <property type="entry name" value="Protein kinase-like (PK-like)"/>
    <property type="match status" value="1"/>
</dbReference>
<keyword evidence="2" id="KW-1185">Reference proteome</keyword>
<sequence length="279" mass="30924">MTDDAARRGWMDRHLSWFADYFGVLIVGQSVHTDRFHSVGAKVELDGGPAWLRVVYADPEWGVGEYLDGNVTAGELDLPRPHVLRWLEREDEGRRLRAELQTYIAARPIAPGMILTSEPELPEPWFDRLREILDQLAAHPSPRSGLDPDDLDHGIRAFFGVGISTRSVPWTSAHCDLHWNNLTAPELFLLDWEIWGKAPAGYDAATLYCASLLTPDANSNIQHTLGRHLQTTAGRIATLAAAVRFLRFVDEGQYSPLAAPLHAAAHSALINLSPINGLS</sequence>
<evidence type="ECO:0000313" key="1">
    <source>
        <dbReference type="EMBL" id="MBB5980647.1"/>
    </source>
</evidence>
<comment type="caution">
    <text evidence="1">The sequence shown here is derived from an EMBL/GenBank/DDBJ whole genome shotgun (WGS) entry which is preliminary data.</text>
</comment>
<name>A0A841DWM2_9ACTN</name>